<evidence type="ECO:0000256" key="2">
    <source>
        <dbReference type="ARBA" id="ARBA00022692"/>
    </source>
</evidence>
<proteinExistence type="predicted"/>
<dbReference type="Gene3D" id="1.20.1250.20">
    <property type="entry name" value="MFS general substrate transporter like domains"/>
    <property type="match status" value="1"/>
</dbReference>
<sequence length="369" mass="38598">MPDTPSLGATESSPLLGNPLEQAENPAPKSGGSSRNGSANDPESNPQTEDAEDPELVQGRKNVKSVLPILGVGIFLAFLDQSIIATINGEIGSDLHALKNISWIATAYFLTMSASQPLYGKLSDVFGRKPCLLFAYIMFAVGSLGCGVANSIEGLIAARAIQGIGGGGMLIVVTVLLSDFISLRERGTYQGYLNLIGAVGSTSGGPIDQRRAFCTKHWLEMGLSYPGVETRLAVEPFTPGHVIFDKALLACYTQNFFGYAAFTALIIYLPLFFQVILEMTPVRAGASLVPAAVSAVVGTLLGGMILKRTGRFYWLAVLASTAATLGTMPLVAAPSLDGGSLAIIYIGSVISFVPQGVTVTASLIAISTS</sequence>
<evidence type="ECO:0000256" key="3">
    <source>
        <dbReference type="ARBA" id="ARBA00022989"/>
    </source>
</evidence>
<comment type="subcellular location">
    <subcellularLocation>
        <location evidence="1">Membrane</location>
        <topology evidence="1">Multi-pass membrane protein</topology>
    </subcellularLocation>
</comment>
<evidence type="ECO:0000256" key="5">
    <source>
        <dbReference type="SAM" id="MobiDB-lite"/>
    </source>
</evidence>
<feature type="transmembrane region" description="Helical" evidence="6">
    <location>
        <begin position="313"/>
        <end position="336"/>
    </location>
</feature>
<feature type="domain" description="Major facilitator superfamily (MFS) profile" evidence="7">
    <location>
        <begin position="66"/>
        <end position="369"/>
    </location>
</feature>
<dbReference type="GO" id="GO:0000329">
    <property type="term" value="C:fungal-type vacuole membrane"/>
    <property type="evidence" value="ECO:0007669"/>
    <property type="project" value="TreeGrafter"/>
</dbReference>
<feature type="transmembrane region" description="Helical" evidence="6">
    <location>
        <begin position="342"/>
        <end position="366"/>
    </location>
</feature>
<organism evidence="8 9">
    <name type="scientific">Lepraria neglecta</name>
    <dbReference type="NCBI Taxonomy" id="209136"/>
    <lineage>
        <taxon>Eukaryota</taxon>
        <taxon>Fungi</taxon>
        <taxon>Dikarya</taxon>
        <taxon>Ascomycota</taxon>
        <taxon>Pezizomycotina</taxon>
        <taxon>Lecanoromycetes</taxon>
        <taxon>OSLEUM clade</taxon>
        <taxon>Lecanoromycetidae</taxon>
        <taxon>Lecanorales</taxon>
        <taxon>Lecanorineae</taxon>
        <taxon>Stereocaulaceae</taxon>
        <taxon>Lepraria</taxon>
    </lineage>
</organism>
<feature type="transmembrane region" description="Helical" evidence="6">
    <location>
        <begin position="256"/>
        <end position="276"/>
    </location>
</feature>
<dbReference type="AlphaFoldDB" id="A0AAD9Z8P3"/>
<evidence type="ECO:0000256" key="1">
    <source>
        <dbReference type="ARBA" id="ARBA00004141"/>
    </source>
</evidence>
<dbReference type="InterPro" id="IPR011701">
    <property type="entry name" value="MFS"/>
</dbReference>
<feature type="transmembrane region" description="Helical" evidence="6">
    <location>
        <begin position="288"/>
        <end position="306"/>
    </location>
</feature>
<keyword evidence="9" id="KW-1185">Reference proteome</keyword>
<feature type="transmembrane region" description="Helical" evidence="6">
    <location>
        <begin position="66"/>
        <end position="89"/>
    </location>
</feature>
<feature type="transmembrane region" description="Helical" evidence="6">
    <location>
        <begin position="156"/>
        <end position="177"/>
    </location>
</feature>
<feature type="transmembrane region" description="Helical" evidence="6">
    <location>
        <begin position="101"/>
        <end position="119"/>
    </location>
</feature>
<evidence type="ECO:0000313" key="8">
    <source>
        <dbReference type="EMBL" id="KAK3171503.1"/>
    </source>
</evidence>
<dbReference type="InterPro" id="IPR020846">
    <property type="entry name" value="MFS_dom"/>
</dbReference>
<gene>
    <name evidence="8" type="ORF">OEA41_003587</name>
</gene>
<comment type="caution">
    <text evidence="8">The sequence shown here is derived from an EMBL/GenBank/DDBJ whole genome shotgun (WGS) entry which is preliminary data.</text>
</comment>
<protein>
    <recommendedName>
        <fullName evidence="7">Major facilitator superfamily (MFS) profile domain-containing protein</fullName>
    </recommendedName>
</protein>
<evidence type="ECO:0000256" key="6">
    <source>
        <dbReference type="SAM" id="Phobius"/>
    </source>
</evidence>
<keyword evidence="3 6" id="KW-1133">Transmembrane helix</keyword>
<accession>A0AAD9Z8P3</accession>
<evidence type="ECO:0000259" key="7">
    <source>
        <dbReference type="PROSITE" id="PS50850"/>
    </source>
</evidence>
<dbReference type="InterPro" id="IPR036259">
    <property type="entry name" value="MFS_trans_sf"/>
</dbReference>
<dbReference type="EMBL" id="JASNWA010000008">
    <property type="protein sequence ID" value="KAK3171503.1"/>
    <property type="molecule type" value="Genomic_DNA"/>
</dbReference>
<dbReference type="Proteomes" id="UP001276659">
    <property type="component" value="Unassembled WGS sequence"/>
</dbReference>
<evidence type="ECO:0000313" key="9">
    <source>
        <dbReference type="Proteomes" id="UP001276659"/>
    </source>
</evidence>
<dbReference type="PROSITE" id="PS50850">
    <property type="entry name" value="MFS"/>
    <property type="match status" value="1"/>
</dbReference>
<dbReference type="Gene3D" id="1.20.1720.10">
    <property type="entry name" value="Multidrug resistance protein D"/>
    <property type="match status" value="1"/>
</dbReference>
<dbReference type="PANTHER" id="PTHR23501:SF84">
    <property type="entry name" value="VACUOLAR MEMBRANE AMINO ACID UPTAKE TRANSPORTER FNX2"/>
    <property type="match status" value="1"/>
</dbReference>
<evidence type="ECO:0000256" key="4">
    <source>
        <dbReference type="ARBA" id="ARBA00023136"/>
    </source>
</evidence>
<keyword evidence="2 6" id="KW-0812">Transmembrane</keyword>
<keyword evidence="4 6" id="KW-0472">Membrane</keyword>
<dbReference type="Pfam" id="PF07690">
    <property type="entry name" value="MFS_1"/>
    <property type="match status" value="1"/>
</dbReference>
<reference evidence="8" key="1">
    <citation type="submission" date="2022-11" db="EMBL/GenBank/DDBJ databases">
        <title>Chromosomal genome sequence assembly and mating type (MAT) locus characterization of the leprose asexual lichenized fungus Lepraria neglecta (Nyl.) Erichsen.</title>
        <authorList>
            <person name="Allen J.L."/>
            <person name="Pfeffer B."/>
        </authorList>
    </citation>
    <scope>NUCLEOTIDE SEQUENCE</scope>
    <source>
        <strain evidence="8">Allen 5258</strain>
    </source>
</reference>
<dbReference type="SUPFAM" id="SSF103473">
    <property type="entry name" value="MFS general substrate transporter"/>
    <property type="match status" value="1"/>
</dbReference>
<feature type="region of interest" description="Disordered" evidence="5">
    <location>
        <begin position="1"/>
        <end position="57"/>
    </location>
</feature>
<dbReference type="PANTHER" id="PTHR23501">
    <property type="entry name" value="MAJOR FACILITATOR SUPERFAMILY"/>
    <property type="match status" value="1"/>
</dbReference>
<feature type="compositionally biased region" description="Polar residues" evidence="5">
    <location>
        <begin position="31"/>
        <end position="48"/>
    </location>
</feature>
<feature type="transmembrane region" description="Helical" evidence="6">
    <location>
        <begin position="131"/>
        <end position="150"/>
    </location>
</feature>
<name>A0AAD9Z8P3_9LECA</name>
<dbReference type="GO" id="GO:0015174">
    <property type="term" value="F:basic amino acid transmembrane transporter activity"/>
    <property type="evidence" value="ECO:0007669"/>
    <property type="project" value="TreeGrafter"/>
</dbReference>